<dbReference type="Gene3D" id="3.30.420.10">
    <property type="entry name" value="Ribonuclease H-like superfamily/Ribonuclease H"/>
    <property type="match status" value="1"/>
</dbReference>
<name>A0ABY7VPK6_9GAMM</name>
<feature type="domain" description="Integrase catalytic" evidence="1">
    <location>
        <begin position="81"/>
        <end position="183"/>
    </location>
</feature>
<dbReference type="InterPro" id="IPR001584">
    <property type="entry name" value="Integrase_cat-core"/>
</dbReference>
<dbReference type="PROSITE" id="PS50994">
    <property type="entry name" value="INTEGRASE"/>
    <property type="match status" value="1"/>
</dbReference>
<protein>
    <recommendedName>
        <fullName evidence="1">Integrase catalytic domain-containing protein</fullName>
    </recommendedName>
</protein>
<evidence type="ECO:0000313" key="2">
    <source>
        <dbReference type="EMBL" id="WDE14696.1"/>
    </source>
</evidence>
<dbReference type="Proteomes" id="UP001215231">
    <property type="component" value="Chromosome"/>
</dbReference>
<dbReference type="InterPro" id="IPR036397">
    <property type="entry name" value="RNaseH_sf"/>
</dbReference>
<evidence type="ECO:0000259" key="1">
    <source>
        <dbReference type="PROSITE" id="PS50994"/>
    </source>
</evidence>
<proteinExistence type="predicted"/>
<evidence type="ECO:0000313" key="3">
    <source>
        <dbReference type="Proteomes" id="UP001215231"/>
    </source>
</evidence>
<sequence>MPVRKTPPTRYARNRKKPPWVVNKVLYLKAISGGGCGSVAALFNQRYGHKTTVSKSFVYEKLKSNQYRLQVIKRNIRQKPAKRIPVNHTWGLDLTQVKLSKKQAVILGVIEHGSQLNLILRELPTKHSDRLLLAQCQTICQFGLPKNIRTDNEACFTSLFFITGLKLLDIQHQSTHLASPWGKWPDRTLFWYAEKQNQATGFNNI</sequence>
<dbReference type="InterPro" id="IPR012337">
    <property type="entry name" value="RNaseH-like_sf"/>
</dbReference>
<dbReference type="EMBL" id="CP059693">
    <property type="protein sequence ID" value="WDE14696.1"/>
    <property type="molecule type" value="Genomic_DNA"/>
</dbReference>
<dbReference type="SUPFAM" id="SSF53098">
    <property type="entry name" value="Ribonuclease H-like"/>
    <property type="match status" value="1"/>
</dbReference>
<dbReference type="RefSeq" id="WP_274051104.1">
    <property type="nucleotide sequence ID" value="NZ_CP059693.1"/>
</dbReference>
<keyword evidence="3" id="KW-1185">Reference proteome</keyword>
<reference evidence="2 3" key="1">
    <citation type="journal article" date="2022" name="Mar. Drugs">
        <title>Bioassay-Guided Fractionation Leads to the Detection of Cholic Acid Generated by the Rare Thalassomonas sp.</title>
        <authorList>
            <person name="Pheiffer F."/>
            <person name="Schneider Y.K."/>
            <person name="Hansen E.H."/>
            <person name="Andersen J.H."/>
            <person name="Isaksson J."/>
            <person name="Busche T."/>
            <person name="R C."/>
            <person name="Kalinowski J."/>
            <person name="Zyl L.V."/>
            <person name="Trindade M."/>
        </authorList>
    </citation>
    <scope>NUCLEOTIDE SEQUENCE [LARGE SCALE GENOMIC DNA]</scope>
    <source>
        <strain evidence="2 3">A5K-61T</strain>
    </source>
</reference>
<accession>A0ABY7VPK6</accession>
<organism evidence="2 3">
    <name type="scientific">Thalassomonas haliotis</name>
    <dbReference type="NCBI Taxonomy" id="485448"/>
    <lineage>
        <taxon>Bacteria</taxon>
        <taxon>Pseudomonadati</taxon>
        <taxon>Pseudomonadota</taxon>
        <taxon>Gammaproteobacteria</taxon>
        <taxon>Alteromonadales</taxon>
        <taxon>Colwelliaceae</taxon>
        <taxon>Thalassomonas</taxon>
    </lineage>
</organism>
<gene>
    <name evidence="2" type="ORF">H3N35_22770</name>
</gene>